<dbReference type="PANTHER" id="PTHR47331">
    <property type="entry name" value="PHD-TYPE DOMAIN-CONTAINING PROTEIN"/>
    <property type="match status" value="1"/>
</dbReference>
<keyword evidence="1" id="KW-0175">Coiled coil</keyword>
<gene>
    <name evidence="2" type="ORF">APLA_LOCUS13981</name>
</gene>
<dbReference type="Gene3D" id="3.10.10.10">
    <property type="entry name" value="HIV Type 1 Reverse Transcriptase, subunit A, domain 1"/>
    <property type="match status" value="1"/>
</dbReference>
<proteinExistence type="predicted"/>
<protein>
    <submittedName>
        <fullName evidence="2">Uncharacterized protein</fullName>
    </submittedName>
</protein>
<evidence type="ECO:0000256" key="1">
    <source>
        <dbReference type="SAM" id="Coils"/>
    </source>
</evidence>
<evidence type="ECO:0000313" key="3">
    <source>
        <dbReference type="Proteomes" id="UP000494256"/>
    </source>
</evidence>
<organism evidence="2 3">
    <name type="scientific">Arctia plantaginis</name>
    <name type="common">Wood tiger moth</name>
    <name type="synonym">Phalaena plantaginis</name>
    <dbReference type="NCBI Taxonomy" id="874455"/>
    <lineage>
        <taxon>Eukaryota</taxon>
        <taxon>Metazoa</taxon>
        <taxon>Ecdysozoa</taxon>
        <taxon>Arthropoda</taxon>
        <taxon>Hexapoda</taxon>
        <taxon>Insecta</taxon>
        <taxon>Pterygota</taxon>
        <taxon>Neoptera</taxon>
        <taxon>Endopterygota</taxon>
        <taxon>Lepidoptera</taxon>
        <taxon>Glossata</taxon>
        <taxon>Ditrysia</taxon>
        <taxon>Noctuoidea</taxon>
        <taxon>Erebidae</taxon>
        <taxon>Arctiinae</taxon>
        <taxon>Arctia</taxon>
    </lineage>
</organism>
<accession>A0A8S1B2A5</accession>
<dbReference type="Proteomes" id="UP000494256">
    <property type="component" value="Unassembled WGS sequence"/>
</dbReference>
<comment type="caution">
    <text evidence="2">The sequence shown here is derived from an EMBL/GenBank/DDBJ whole genome shotgun (WGS) entry which is preliminary data.</text>
</comment>
<dbReference type="PANTHER" id="PTHR47331:SF5">
    <property type="entry name" value="RIBONUCLEASE H"/>
    <property type="match status" value="1"/>
</dbReference>
<dbReference type="InterPro" id="IPR043128">
    <property type="entry name" value="Rev_trsase/Diguanyl_cyclase"/>
</dbReference>
<reference evidence="2 3" key="1">
    <citation type="submission" date="2020-04" db="EMBL/GenBank/DDBJ databases">
        <authorList>
            <person name="Wallbank WR R."/>
            <person name="Pardo Diaz C."/>
            <person name="Kozak K."/>
            <person name="Martin S."/>
            <person name="Jiggins C."/>
            <person name="Moest M."/>
            <person name="Warren A I."/>
            <person name="Byers J.R.P. K."/>
            <person name="Montejo-Kovacevich G."/>
            <person name="Yen C E."/>
        </authorList>
    </citation>
    <scope>NUCLEOTIDE SEQUENCE [LARGE SCALE GENOMIC DNA]</scope>
</reference>
<dbReference type="OrthoDB" id="2499658at2759"/>
<feature type="coiled-coil region" evidence="1">
    <location>
        <begin position="98"/>
        <end position="125"/>
    </location>
</feature>
<dbReference type="SUPFAM" id="SSF56672">
    <property type="entry name" value="DNA/RNA polymerases"/>
    <property type="match status" value="1"/>
</dbReference>
<dbReference type="EMBL" id="CADEBD010000365">
    <property type="protein sequence ID" value="CAB3252354.1"/>
    <property type="molecule type" value="Genomic_DNA"/>
</dbReference>
<sequence length="287" mass="33317">METTLGYIMMGRAQCDDSDLNTHKNNNKTFFCSTQTHNLEDLTQRFWELGRVPDKVHTSPDDEVCERIFQTTHSHDETGRYTVTLPFKYDPLLLGNSYNIAKKRLINLERKLDNALELRSDYNATIQNYIDQGYLSKVNSDAQIRNSYYIPHRAVYRPDKSTSKIRVVLDASAKTTLGKSLNDLLFTGTNLQQNIFNLLINLRMISIAMSEDIEKMYFQVQLTPGHRPFQRILFRFDSSLDIDEYEFNRVTFGLSSTPYLAMRVVRQLADDERVKWPLAAYEAASHM</sequence>
<dbReference type="GO" id="GO:0071897">
    <property type="term" value="P:DNA biosynthetic process"/>
    <property type="evidence" value="ECO:0007669"/>
    <property type="project" value="UniProtKB-ARBA"/>
</dbReference>
<dbReference type="Gene3D" id="3.30.70.270">
    <property type="match status" value="1"/>
</dbReference>
<dbReference type="AlphaFoldDB" id="A0A8S1B2A5"/>
<dbReference type="InterPro" id="IPR043502">
    <property type="entry name" value="DNA/RNA_pol_sf"/>
</dbReference>
<evidence type="ECO:0000313" key="2">
    <source>
        <dbReference type="EMBL" id="CAB3252354.1"/>
    </source>
</evidence>
<name>A0A8S1B2A5_ARCPL</name>